<name>A0AAE2D3A0_SCHME</name>
<evidence type="ECO:0000256" key="2">
    <source>
        <dbReference type="ARBA" id="ARBA00004514"/>
    </source>
</evidence>
<keyword evidence="3 11" id="KW-0963">Cytoplasm</keyword>
<dbReference type="Gene3D" id="3.30.40.10">
    <property type="entry name" value="Zinc/RING finger domain, C3HC4 (zinc finger)"/>
    <property type="match status" value="1"/>
</dbReference>
<feature type="compositionally biased region" description="Polar residues" evidence="12">
    <location>
        <begin position="267"/>
        <end position="283"/>
    </location>
</feature>
<dbReference type="Pfam" id="PF02825">
    <property type="entry name" value="WWE"/>
    <property type="match status" value="1"/>
</dbReference>
<reference evidence="15" key="2">
    <citation type="journal article" date="2023" name="Infect Dis Poverty">
        <title>Chromosome-scale genome of the human blood fluke Schistosoma mekongi and its implications for public health.</title>
        <authorList>
            <person name="Zhou M."/>
            <person name="Xu L."/>
            <person name="Xu D."/>
            <person name="Chen W."/>
            <person name="Khan J."/>
            <person name="Hu Y."/>
            <person name="Huang H."/>
            <person name="Wei H."/>
            <person name="Zhang Y."/>
            <person name="Chusongsang P."/>
            <person name="Tanasarnprasert K."/>
            <person name="Hu X."/>
            <person name="Limpanont Y."/>
            <person name="Lv Z."/>
        </authorList>
    </citation>
    <scope>NUCLEOTIDE SEQUENCE</scope>
    <source>
        <strain evidence="15">LV_2022a</strain>
    </source>
</reference>
<dbReference type="Gene3D" id="3.30.720.50">
    <property type="match status" value="1"/>
</dbReference>
<protein>
    <recommendedName>
        <fullName evidence="11">E3 ubiquitin-protein ligase</fullName>
        <ecNumber evidence="11">2.3.2.27</ecNumber>
    </recommendedName>
</protein>
<proteinExistence type="predicted"/>
<dbReference type="PANTHER" id="PTHR13417">
    <property type="entry name" value="E3 UBIQUITIN-PROTEIN LIGASE RNF146"/>
    <property type="match status" value="1"/>
</dbReference>
<evidence type="ECO:0000256" key="12">
    <source>
        <dbReference type="SAM" id="MobiDB-lite"/>
    </source>
</evidence>
<feature type="region of interest" description="Disordered" evidence="12">
    <location>
        <begin position="267"/>
        <end position="291"/>
    </location>
</feature>
<dbReference type="GO" id="GO:0051865">
    <property type="term" value="P:protein autoubiquitination"/>
    <property type="evidence" value="ECO:0007669"/>
    <property type="project" value="UniProtKB-UniRule"/>
</dbReference>
<comment type="pathway">
    <text evidence="11">Protein modification; protein ubiquitination.</text>
</comment>
<dbReference type="GO" id="GO:0072572">
    <property type="term" value="F:poly-ADP-D-ribose binding"/>
    <property type="evidence" value="ECO:0007669"/>
    <property type="project" value="UniProtKB-UniRule"/>
</dbReference>
<keyword evidence="7 10" id="KW-0863">Zinc-finger</keyword>
<dbReference type="GO" id="GO:0016055">
    <property type="term" value="P:Wnt signaling pathway"/>
    <property type="evidence" value="ECO:0007669"/>
    <property type="project" value="UniProtKB-KW"/>
</dbReference>
<dbReference type="PROSITE" id="PS00518">
    <property type="entry name" value="ZF_RING_1"/>
    <property type="match status" value="1"/>
</dbReference>
<keyword evidence="16" id="KW-1185">Reference proteome</keyword>
<evidence type="ECO:0000313" key="15">
    <source>
        <dbReference type="EMBL" id="KAK4469587.1"/>
    </source>
</evidence>
<dbReference type="AlphaFoldDB" id="A0AAE2D3A0"/>
<dbReference type="PROSITE" id="PS50089">
    <property type="entry name" value="ZF_RING_2"/>
    <property type="match status" value="1"/>
</dbReference>
<dbReference type="SUPFAM" id="SSF117839">
    <property type="entry name" value="WWE domain"/>
    <property type="match status" value="1"/>
</dbReference>
<dbReference type="CDD" id="cd16546">
    <property type="entry name" value="RING-HC_RNF146"/>
    <property type="match status" value="1"/>
</dbReference>
<dbReference type="PROSITE" id="PS50918">
    <property type="entry name" value="WWE"/>
    <property type="match status" value="1"/>
</dbReference>
<evidence type="ECO:0000256" key="11">
    <source>
        <dbReference type="RuleBase" id="RU367115"/>
    </source>
</evidence>
<evidence type="ECO:0000256" key="9">
    <source>
        <dbReference type="ARBA" id="ARBA00022833"/>
    </source>
</evidence>
<dbReference type="Pfam" id="PF13920">
    <property type="entry name" value="zf-C3HC4_3"/>
    <property type="match status" value="1"/>
</dbReference>
<evidence type="ECO:0000259" key="14">
    <source>
        <dbReference type="PROSITE" id="PS50918"/>
    </source>
</evidence>
<dbReference type="SUPFAM" id="SSF57850">
    <property type="entry name" value="RING/U-box"/>
    <property type="match status" value="1"/>
</dbReference>
<keyword evidence="6 11" id="KW-0479">Metal-binding</keyword>
<keyword evidence="9 11" id="KW-0862">Zinc</keyword>
<dbReference type="GO" id="GO:0005829">
    <property type="term" value="C:cytosol"/>
    <property type="evidence" value="ECO:0007669"/>
    <property type="project" value="UniProtKB-SubCell"/>
</dbReference>
<dbReference type="InterPro" id="IPR013083">
    <property type="entry name" value="Znf_RING/FYVE/PHD"/>
</dbReference>
<evidence type="ECO:0000256" key="10">
    <source>
        <dbReference type="PROSITE-ProRule" id="PRU00175"/>
    </source>
</evidence>
<dbReference type="InterPro" id="IPR001841">
    <property type="entry name" value="Znf_RING"/>
</dbReference>
<dbReference type="GO" id="GO:0005634">
    <property type="term" value="C:nucleus"/>
    <property type="evidence" value="ECO:0007669"/>
    <property type="project" value="TreeGrafter"/>
</dbReference>
<comment type="caution">
    <text evidence="15">The sequence shown here is derived from an EMBL/GenBank/DDBJ whole genome shotgun (WGS) entry which is preliminary data.</text>
</comment>
<organism evidence="15 16">
    <name type="scientific">Schistosoma mekongi</name>
    <name type="common">Parasitic worm</name>
    <dbReference type="NCBI Taxonomy" id="38744"/>
    <lineage>
        <taxon>Eukaryota</taxon>
        <taxon>Metazoa</taxon>
        <taxon>Spiralia</taxon>
        <taxon>Lophotrochozoa</taxon>
        <taxon>Platyhelminthes</taxon>
        <taxon>Trematoda</taxon>
        <taxon>Digenea</taxon>
        <taxon>Strigeidida</taxon>
        <taxon>Schistosomatoidea</taxon>
        <taxon>Schistosomatidae</taxon>
        <taxon>Schistosoma</taxon>
    </lineage>
</organism>
<evidence type="ECO:0000256" key="1">
    <source>
        <dbReference type="ARBA" id="ARBA00000900"/>
    </source>
</evidence>
<reference evidence="15" key="1">
    <citation type="submission" date="2022-04" db="EMBL/GenBank/DDBJ databases">
        <authorList>
            <person name="Xu L."/>
            <person name="Lv Z."/>
        </authorList>
    </citation>
    <scope>NUCLEOTIDE SEQUENCE</scope>
    <source>
        <strain evidence="15">LV_2022a</strain>
    </source>
</reference>
<evidence type="ECO:0000259" key="13">
    <source>
        <dbReference type="PROSITE" id="PS50089"/>
    </source>
</evidence>
<dbReference type="InterPro" id="IPR044110">
    <property type="entry name" value="RING-HC_RNF146"/>
</dbReference>
<comment type="domain">
    <text evidence="11">The WWE domain mediates non-covalent poly(ADP-ribose)-binding.</text>
</comment>
<dbReference type="GO" id="GO:0006511">
    <property type="term" value="P:ubiquitin-dependent protein catabolic process"/>
    <property type="evidence" value="ECO:0007669"/>
    <property type="project" value="UniProtKB-UniRule"/>
</dbReference>
<feature type="domain" description="RING-type" evidence="13">
    <location>
        <begin position="8"/>
        <end position="46"/>
    </location>
</feature>
<dbReference type="SMART" id="SM00184">
    <property type="entry name" value="RING"/>
    <property type="match status" value="1"/>
</dbReference>
<gene>
    <name evidence="15" type="ORF">MN116_007124</name>
</gene>
<evidence type="ECO:0000256" key="5">
    <source>
        <dbReference type="ARBA" id="ARBA00022687"/>
    </source>
</evidence>
<dbReference type="InterPro" id="IPR004170">
    <property type="entry name" value="WWE_dom"/>
</dbReference>
<evidence type="ECO:0000256" key="6">
    <source>
        <dbReference type="ARBA" id="ARBA00022723"/>
    </source>
</evidence>
<keyword evidence="4 11" id="KW-0808">Transferase</keyword>
<dbReference type="SMART" id="SM00678">
    <property type="entry name" value="WWE"/>
    <property type="match status" value="1"/>
</dbReference>
<dbReference type="InterPro" id="IPR033509">
    <property type="entry name" value="RNF146"/>
</dbReference>
<dbReference type="Proteomes" id="UP001292079">
    <property type="component" value="Unassembled WGS sequence"/>
</dbReference>
<evidence type="ECO:0000313" key="16">
    <source>
        <dbReference type="Proteomes" id="UP001292079"/>
    </source>
</evidence>
<dbReference type="GO" id="GO:0008270">
    <property type="term" value="F:zinc ion binding"/>
    <property type="evidence" value="ECO:0007669"/>
    <property type="project" value="UniProtKB-UniRule"/>
</dbReference>
<keyword evidence="8 11" id="KW-0833">Ubl conjugation pathway</keyword>
<comment type="catalytic activity">
    <reaction evidence="1 11">
        <text>S-ubiquitinyl-[E2 ubiquitin-conjugating enzyme]-L-cysteine + [acceptor protein]-L-lysine = [E2 ubiquitin-conjugating enzyme]-L-cysteine + N(6)-ubiquitinyl-[acceptor protein]-L-lysine.</text>
        <dbReference type="EC" id="2.3.2.27"/>
    </reaction>
</comment>
<dbReference type="EMBL" id="JALJAT010000005">
    <property type="protein sequence ID" value="KAK4469587.1"/>
    <property type="molecule type" value="Genomic_DNA"/>
</dbReference>
<dbReference type="InterPro" id="IPR037197">
    <property type="entry name" value="WWE_dom_sf"/>
</dbReference>
<evidence type="ECO:0000256" key="8">
    <source>
        <dbReference type="ARBA" id="ARBA00022786"/>
    </source>
</evidence>
<feature type="domain" description="WWE" evidence="14">
    <location>
        <begin position="89"/>
        <end position="165"/>
    </location>
</feature>
<comment type="subcellular location">
    <subcellularLocation>
        <location evidence="2 11">Cytoplasm</location>
        <location evidence="2 11">Cytosol</location>
    </subcellularLocation>
</comment>
<dbReference type="GO" id="GO:0061630">
    <property type="term" value="F:ubiquitin protein ligase activity"/>
    <property type="evidence" value="ECO:0007669"/>
    <property type="project" value="UniProtKB-UniRule"/>
</dbReference>
<evidence type="ECO:0000256" key="3">
    <source>
        <dbReference type="ARBA" id="ARBA00022490"/>
    </source>
</evidence>
<dbReference type="InterPro" id="IPR018123">
    <property type="entry name" value="WWE-dom_subgr"/>
</dbReference>
<accession>A0AAE2D3A0</accession>
<evidence type="ECO:0000256" key="7">
    <source>
        <dbReference type="ARBA" id="ARBA00022771"/>
    </source>
</evidence>
<comment type="function">
    <text evidence="11">E3 ubiquitin-protein ligase that specifically binds poly-ADP-ribosylated proteins and mediates their ubiquitination and subsequent degradation.</text>
</comment>
<dbReference type="PANTHER" id="PTHR13417:SF2">
    <property type="entry name" value="E3 UBIQUITIN-PROTEIN LIGASE RNF146"/>
    <property type="match status" value="1"/>
</dbReference>
<comment type="PTM">
    <text evidence="11">Ubiquitinated; autoubiquitinated.</text>
</comment>
<evidence type="ECO:0000256" key="4">
    <source>
        <dbReference type="ARBA" id="ARBA00022679"/>
    </source>
</evidence>
<dbReference type="EC" id="2.3.2.27" evidence="11"/>
<dbReference type="InterPro" id="IPR017907">
    <property type="entry name" value="Znf_RING_CS"/>
</dbReference>
<keyword evidence="5" id="KW-0879">Wnt signaling pathway</keyword>
<sequence length="291" mass="32934">MTVDSLECSICLQNFIHPAQLPCGHIFCFLCIKGCAFHRRKCPMCRSRFSSRFFDDPKLVNVWDTRQNDQHKANQIVDLCQRLSTLPQSVAASDSNKSSNYAWFYEGFQGWWQYDERTCNELENAFIKQLPSHEMTIAGYIYIVDLENMTQIRKDRSGRLRRIKRDLVNCEKKGVAGIKLSTIQSSNNDILSACKHLGVQAATHSNPNENNCSVGNHSANMSYLQPSNNESLGNGPEVAQIVSLSRSHTSYSSENESVLNYHLNGCRSISSGRHNQRSTSPTSRETHNHNP</sequence>